<evidence type="ECO:0000313" key="2">
    <source>
        <dbReference type="Proteomes" id="UP000239250"/>
    </source>
</evidence>
<name>A0A2S0NJQ3_9MOLU</name>
<dbReference type="NCBIfam" id="NF045726">
    <property type="entry name" value="XXplasma_LP"/>
    <property type="match status" value="1"/>
</dbReference>
<protein>
    <recommendedName>
        <fullName evidence="3">Lipoprotein</fullName>
    </recommendedName>
</protein>
<dbReference type="NCBIfam" id="NF038029">
    <property type="entry name" value="LP_plasma"/>
    <property type="match status" value="1"/>
</dbReference>
<evidence type="ECO:0008006" key="3">
    <source>
        <dbReference type="Google" id="ProtNLM"/>
    </source>
</evidence>
<dbReference type="AlphaFoldDB" id="A0A2S0NJQ3"/>
<proteinExistence type="predicted"/>
<dbReference type="EMBL" id="CP027019">
    <property type="protein sequence ID" value="AVP49237.1"/>
    <property type="molecule type" value="Genomic_DNA"/>
</dbReference>
<dbReference type="Proteomes" id="UP000239250">
    <property type="component" value="Chromosome"/>
</dbReference>
<gene>
    <name evidence="1" type="ORF">C5T88_01415</name>
</gene>
<reference evidence="2" key="1">
    <citation type="submission" date="2018-02" db="EMBL/GenBank/DDBJ databases">
        <title>Firefly genomes illuminate parallel origins of bioluminescence in beetles.</title>
        <authorList>
            <person name="Fallon T.R."/>
            <person name="Lower S.E.S."/>
            <person name="Behringer M."/>
            <person name="Weng J.-K."/>
        </authorList>
    </citation>
    <scope>NUCLEOTIDE SEQUENCE [LARGE SCALE GENOMIC DNA]</scope>
</reference>
<organism evidence="1 2">
    <name type="scientific">Williamsoniiplasma luminosum</name>
    <dbReference type="NCBI Taxonomy" id="214888"/>
    <lineage>
        <taxon>Bacteria</taxon>
        <taxon>Bacillati</taxon>
        <taxon>Mycoplasmatota</taxon>
        <taxon>Mollicutes</taxon>
        <taxon>Entomoplasmatales</taxon>
        <taxon>Williamsoniiplasma</taxon>
    </lineage>
</organism>
<dbReference type="PROSITE" id="PS51257">
    <property type="entry name" value="PROKAR_LIPOPROTEIN"/>
    <property type="match status" value="1"/>
</dbReference>
<evidence type="ECO:0000313" key="1">
    <source>
        <dbReference type="EMBL" id="AVP49237.1"/>
    </source>
</evidence>
<accession>A0A2S0NJQ3</accession>
<dbReference type="InterPro" id="IPR054816">
    <property type="entry name" value="Lipoprotein_mollicutes-type_CS"/>
</dbReference>
<dbReference type="RefSeq" id="WP_303662574.1">
    <property type="nucleotide sequence ID" value="NZ_CP027019.1"/>
</dbReference>
<sequence length="94" mass="10424">MKKWLTIIGSIGLVGVTGATVVGCHQPTKVERLKNEISKAKRLIYDNPNKQGVDELKQVVNMTEILIQTDEMTDDQMDKIGLSLKLAIDLIEGM</sequence>